<evidence type="ECO:0000313" key="3">
    <source>
        <dbReference type="Proteomes" id="UP000886741"/>
    </source>
</evidence>
<feature type="signal peptide" evidence="1">
    <location>
        <begin position="1"/>
        <end position="23"/>
    </location>
</feature>
<keyword evidence="1" id="KW-0732">Signal</keyword>
<proteinExistence type="predicted"/>
<accession>A0A9D1FB62</accession>
<protein>
    <recommendedName>
        <fullName evidence="4">Transmembrane protein</fullName>
    </recommendedName>
</protein>
<gene>
    <name evidence="2" type="ORF">IAA83_09720</name>
</gene>
<comment type="caution">
    <text evidence="2">The sequence shown here is derived from an EMBL/GenBank/DDBJ whole genome shotgun (WGS) entry which is preliminary data.</text>
</comment>
<dbReference type="Proteomes" id="UP000886741">
    <property type="component" value="Unassembled WGS sequence"/>
</dbReference>
<reference evidence="2" key="2">
    <citation type="journal article" date="2021" name="PeerJ">
        <title>Extensive microbial diversity within the chicken gut microbiome revealed by metagenomics and culture.</title>
        <authorList>
            <person name="Gilroy R."/>
            <person name="Ravi A."/>
            <person name="Getino M."/>
            <person name="Pursley I."/>
            <person name="Horton D.L."/>
            <person name="Alikhan N.F."/>
            <person name="Baker D."/>
            <person name="Gharbi K."/>
            <person name="Hall N."/>
            <person name="Watson M."/>
            <person name="Adriaenssens E.M."/>
            <person name="Foster-Nyarko E."/>
            <person name="Jarju S."/>
            <person name="Secka A."/>
            <person name="Antonio M."/>
            <person name="Oren A."/>
            <person name="Chaudhuri R.R."/>
            <person name="La Ragione R."/>
            <person name="Hildebrand F."/>
            <person name="Pallen M.J."/>
        </authorList>
    </citation>
    <scope>NUCLEOTIDE SEQUENCE</scope>
    <source>
        <strain evidence="2">ChiBcec16-1751</strain>
    </source>
</reference>
<evidence type="ECO:0008006" key="4">
    <source>
        <dbReference type="Google" id="ProtNLM"/>
    </source>
</evidence>
<name>A0A9D1FB62_9FIRM</name>
<organism evidence="2 3">
    <name type="scientific">Candidatus Avoscillospira avistercoris</name>
    <dbReference type="NCBI Taxonomy" id="2840707"/>
    <lineage>
        <taxon>Bacteria</taxon>
        <taxon>Bacillati</taxon>
        <taxon>Bacillota</taxon>
        <taxon>Clostridia</taxon>
        <taxon>Eubacteriales</taxon>
        <taxon>Oscillospiraceae</taxon>
        <taxon>Oscillospiraceae incertae sedis</taxon>
        <taxon>Candidatus Avoscillospira</taxon>
    </lineage>
</organism>
<dbReference type="AlphaFoldDB" id="A0A9D1FB62"/>
<feature type="chain" id="PRO_5039588129" description="Transmembrane protein" evidence="1">
    <location>
        <begin position="24"/>
        <end position="56"/>
    </location>
</feature>
<dbReference type="EMBL" id="DVJJ01000148">
    <property type="protein sequence ID" value="HIS65623.1"/>
    <property type="molecule type" value="Genomic_DNA"/>
</dbReference>
<sequence>MKRTITMFLAVLMVAGLATTATARGGYGRGRNYVDADGNGVCDNYGTGCGRGGCRA</sequence>
<evidence type="ECO:0000313" key="2">
    <source>
        <dbReference type="EMBL" id="HIS65623.1"/>
    </source>
</evidence>
<reference evidence="2" key="1">
    <citation type="submission" date="2020-10" db="EMBL/GenBank/DDBJ databases">
        <authorList>
            <person name="Gilroy R."/>
        </authorList>
    </citation>
    <scope>NUCLEOTIDE SEQUENCE</scope>
    <source>
        <strain evidence="2">ChiBcec16-1751</strain>
    </source>
</reference>
<evidence type="ECO:0000256" key="1">
    <source>
        <dbReference type="SAM" id="SignalP"/>
    </source>
</evidence>